<sequence>VCSHLLLFLWLSATSAVTTSSLLRSSRSPLL</sequence>
<comment type="caution">
    <text evidence="2">The sequence shown here is derived from an EMBL/GenBank/DDBJ whole genome shotgun (WGS) entry which is preliminary data.</text>
</comment>
<reference evidence="2" key="2">
    <citation type="submission" date="2004-02" db="EMBL/GenBank/DDBJ databases">
        <authorList>
            <consortium name="Genoscope"/>
            <consortium name="Whitehead Institute Centre for Genome Research"/>
        </authorList>
    </citation>
    <scope>NUCLEOTIDE SEQUENCE</scope>
</reference>
<gene>
    <name evidence="2" type="ORF">GSTENG00038730001</name>
</gene>
<feature type="signal peptide" evidence="1">
    <location>
        <begin position="1"/>
        <end position="16"/>
    </location>
</feature>
<dbReference type="AlphaFoldDB" id="Q4RB67"/>
<evidence type="ECO:0000256" key="1">
    <source>
        <dbReference type="SAM" id="SignalP"/>
    </source>
</evidence>
<dbReference type="EMBL" id="CAAE01022169">
    <property type="protein sequence ID" value="CAG14366.1"/>
    <property type="molecule type" value="Genomic_DNA"/>
</dbReference>
<evidence type="ECO:0000313" key="2">
    <source>
        <dbReference type="EMBL" id="CAG14366.1"/>
    </source>
</evidence>
<feature type="chain" id="PRO_5004242268" evidence="1">
    <location>
        <begin position="17"/>
        <end position="31"/>
    </location>
</feature>
<accession>Q4RB67</accession>
<name>Q4RB67_TETNG</name>
<organism evidence="2">
    <name type="scientific">Tetraodon nigroviridis</name>
    <name type="common">Spotted green pufferfish</name>
    <name type="synonym">Chelonodon nigroviridis</name>
    <dbReference type="NCBI Taxonomy" id="99883"/>
    <lineage>
        <taxon>Eukaryota</taxon>
        <taxon>Metazoa</taxon>
        <taxon>Chordata</taxon>
        <taxon>Craniata</taxon>
        <taxon>Vertebrata</taxon>
        <taxon>Euteleostomi</taxon>
        <taxon>Actinopterygii</taxon>
        <taxon>Neopterygii</taxon>
        <taxon>Teleostei</taxon>
        <taxon>Neoteleostei</taxon>
        <taxon>Acanthomorphata</taxon>
        <taxon>Eupercaria</taxon>
        <taxon>Tetraodontiformes</taxon>
        <taxon>Tetradontoidea</taxon>
        <taxon>Tetraodontidae</taxon>
        <taxon>Tetraodon</taxon>
    </lineage>
</organism>
<feature type="non-terminal residue" evidence="2">
    <location>
        <position position="1"/>
    </location>
</feature>
<proteinExistence type="predicted"/>
<keyword evidence="1" id="KW-0732">Signal</keyword>
<dbReference type="KEGG" id="tng:GSTEN00038730G001"/>
<reference evidence="2" key="1">
    <citation type="journal article" date="2004" name="Nature">
        <title>Genome duplication in the teleost fish Tetraodon nigroviridis reveals the early vertebrate proto-karyotype.</title>
        <authorList>
            <person name="Jaillon O."/>
            <person name="Aury J.-M."/>
            <person name="Brunet F."/>
            <person name="Petit J.-L."/>
            <person name="Stange-Thomann N."/>
            <person name="Mauceli E."/>
            <person name="Bouneau L."/>
            <person name="Fischer C."/>
            <person name="Ozouf-Costaz C."/>
            <person name="Bernot A."/>
            <person name="Nicaud S."/>
            <person name="Jaffe D."/>
            <person name="Fisher S."/>
            <person name="Lutfalla G."/>
            <person name="Dossat C."/>
            <person name="Segurens B."/>
            <person name="Dasilva C."/>
            <person name="Salanoubat M."/>
            <person name="Levy M."/>
            <person name="Boudet N."/>
            <person name="Castellano S."/>
            <person name="Anthouard V."/>
            <person name="Jubin C."/>
            <person name="Castelli V."/>
            <person name="Katinka M."/>
            <person name="Vacherie B."/>
            <person name="Biemont C."/>
            <person name="Skalli Z."/>
            <person name="Cattolico L."/>
            <person name="Poulain J."/>
            <person name="De Berardinis V."/>
            <person name="Cruaud C."/>
            <person name="Duprat S."/>
            <person name="Brottier P."/>
            <person name="Coutanceau J.-P."/>
            <person name="Gouzy J."/>
            <person name="Parra G."/>
            <person name="Lardier G."/>
            <person name="Chapple C."/>
            <person name="McKernan K.J."/>
            <person name="McEwan P."/>
            <person name="Bosak S."/>
            <person name="Kellis M."/>
            <person name="Volff J.-N."/>
            <person name="Guigo R."/>
            <person name="Zody M.C."/>
            <person name="Mesirov J."/>
            <person name="Lindblad-Toh K."/>
            <person name="Birren B."/>
            <person name="Nusbaum C."/>
            <person name="Kahn D."/>
            <person name="Robinson-Rechavi M."/>
            <person name="Laudet V."/>
            <person name="Schachter V."/>
            <person name="Quetier F."/>
            <person name="Saurin W."/>
            <person name="Scarpelli C."/>
            <person name="Wincker P."/>
            <person name="Lander E.S."/>
            <person name="Weissenbach J."/>
            <person name="Roest Crollius H."/>
        </authorList>
    </citation>
    <scope>NUCLEOTIDE SEQUENCE [LARGE SCALE GENOMIC DNA]</scope>
</reference>
<protein>
    <submittedName>
        <fullName evidence="2">(spotted green pufferfish) hypothetical protein</fullName>
    </submittedName>
</protein>